<accession>A0A6S6VST4</accession>
<gene>
    <name evidence="1" type="ORF">PTTW11_02013</name>
</gene>
<dbReference type="AlphaFoldDB" id="A0A6S6VST4"/>
<protein>
    <submittedName>
        <fullName evidence="1">Uncharacterized protein</fullName>
    </submittedName>
</protein>
<organism evidence="1 2">
    <name type="scientific">Pyrenophora teres f. teres</name>
    <dbReference type="NCBI Taxonomy" id="97479"/>
    <lineage>
        <taxon>Eukaryota</taxon>
        <taxon>Fungi</taxon>
        <taxon>Dikarya</taxon>
        <taxon>Ascomycota</taxon>
        <taxon>Pezizomycotina</taxon>
        <taxon>Dothideomycetes</taxon>
        <taxon>Pleosporomycetidae</taxon>
        <taxon>Pleosporales</taxon>
        <taxon>Pleosporineae</taxon>
        <taxon>Pleosporaceae</taxon>
        <taxon>Pyrenophora</taxon>
    </lineage>
</organism>
<name>A0A6S6VST4_9PLEO</name>
<reference evidence="1" key="1">
    <citation type="submission" date="2021-02" db="EMBL/GenBank/DDBJ databases">
        <authorList>
            <person name="Syme A R."/>
            <person name="Syme A R."/>
            <person name="Moolhuijzen P."/>
        </authorList>
    </citation>
    <scope>NUCLEOTIDE SEQUENCE</scope>
    <source>
        <strain evidence="1">W1-1</strain>
    </source>
</reference>
<proteinExistence type="predicted"/>
<evidence type="ECO:0000313" key="1">
    <source>
        <dbReference type="EMBL" id="CAE7010449.1"/>
    </source>
</evidence>
<evidence type="ECO:0000313" key="2">
    <source>
        <dbReference type="Proteomes" id="UP000472372"/>
    </source>
</evidence>
<sequence>MNSAMLQQRKITPQCAERELLQTIIDRKLALSKIESNCSKAERLAIHQNWADKLHAAILYYTCAANKAVVASVLKLPRELRDTVYLHLWDFDEEKDPNRDLLYWWDSFDEPWFKKDDDVSKSPWLEGFGRCLRPPHFVDKAFVGEQFANEVLMQFKDGVGRDLRPTGERNPVAECGLMDTSMEEFVEKDLFGLGLTLEELVRNLDLRISFLPDDAPSLIMTDDMKAYLSAANDSVTALLTIPYTNRIISHNERHRLFHERPRIITLSIWQEDNFEDEFHSHMLKLVARAYHGLREKGFTARVQYNSESIGLRLLFEDDVWEWTEDDWRTNLAARNTLTTPANPVTSRQSRRLQPIVWKQIRDHLFPASDAGVSPD</sequence>
<dbReference type="EMBL" id="HG992978">
    <property type="protein sequence ID" value="CAE7010449.1"/>
    <property type="molecule type" value="Genomic_DNA"/>
</dbReference>
<dbReference type="Proteomes" id="UP000472372">
    <property type="component" value="Chromosome 2"/>
</dbReference>